<dbReference type="GO" id="GO:0045202">
    <property type="term" value="C:synapse"/>
    <property type="evidence" value="ECO:0007669"/>
    <property type="project" value="TreeGrafter"/>
</dbReference>
<keyword evidence="8" id="KW-0325">Glycoprotein</keyword>
<evidence type="ECO:0000256" key="3">
    <source>
        <dbReference type="ARBA" id="ARBA00022475"/>
    </source>
</evidence>
<dbReference type="AlphaFoldDB" id="A0A2I0TQB9"/>
<keyword evidence="10 12" id="KW-0449">Lipoprotein</keyword>
<evidence type="ECO:0000256" key="12">
    <source>
        <dbReference type="RuleBase" id="RU003519"/>
    </source>
</evidence>
<dbReference type="GO" id="GO:1905606">
    <property type="term" value="P:regulation of presynapse assembly"/>
    <property type="evidence" value="ECO:0007669"/>
    <property type="project" value="TreeGrafter"/>
</dbReference>
<dbReference type="PANTHER" id="PTHR10822">
    <property type="entry name" value="GLYPICAN"/>
    <property type="match status" value="1"/>
</dbReference>
<reference evidence="14" key="1">
    <citation type="submission" date="2017-11" db="EMBL/GenBank/DDBJ databases">
        <authorList>
            <person name="Lima N.C."/>
            <person name="Parody-Merino A.M."/>
            <person name="Battley P.F."/>
            <person name="Fidler A.E."/>
            <person name="Prosdocimi F."/>
        </authorList>
    </citation>
    <scope>NUCLEOTIDE SEQUENCE [LARGE SCALE GENOMIC DNA]</scope>
</reference>
<reference evidence="14" key="2">
    <citation type="submission" date="2017-12" db="EMBL/GenBank/DDBJ databases">
        <title>Genome sequence of the Bar-tailed Godwit (Limosa lapponica baueri).</title>
        <authorList>
            <person name="Lima N.C.B."/>
            <person name="Parody-Merino A.M."/>
            <person name="Battley P.F."/>
            <person name="Fidler A.E."/>
            <person name="Prosdocimi F."/>
        </authorList>
    </citation>
    <scope>NUCLEOTIDE SEQUENCE [LARGE SCALE GENOMIC DNA]</scope>
</reference>
<evidence type="ECO:0000256" key="1">
    <source>
        <dbReference type="ARBA" id="ARBA00004609"/>
    </source>
</evidence>
<dbReference type="PANTHER" id="PTHR10822:SF25">
    <property type="entry name" value="GLYPICAN-4"/>
    <property type="match status" value="1"/>
</dbReference>
<evidence type="ECO:0000256" key="10">
    <source>
        <dbReference type="ARBA" id="ARBA00023288"/>
    </source>
</evidence>
<evidence type="ECO:0008006" key="15">
    <source>
        <dbReference type="Google" id="ProtNLM"/>
    </source>
</evidence>
<evidence type="ECO:0000256" key="2">
    <source>
        <dbReference type="ARBA" id="ARBA00010260"/>
    </source>
</evidence>
<dbReference type="GO" id="GO:0009966">
    <property type="term" value="P:regulation of signal transduction"/>
    <property type="evidence" value="ECO:0007669"/>
    <property type="project" value="InterPro"/>
</dbReference>
<dbReference type="Proteomes" id="UP000233556">
    <property type="component" value="Unassembled WGS sequence"/>
</dbReference>
<dbReference type="GO" id="GO:0005576">
    <property type="term" value="C:extracellular region"/>
    <property type="evidence" value="ECO:0007669"/>
    <property type="project" value="TreeGrafter"/>
</dbReference>
<keyword evidence="7 12" id="KW-0472">Membrane</keyword>
<keyword evidence="6 12" id="KW-0654">Proteoglycan</keyword>
<keyword evidence="9 12" id="KW-0357">Heparan sulfate</keyword>
<keyword evidence="14" id="KW-1185">Reference proteome</keyword>
<evidence type="ECO:0000313" key="14">
    <source>
        <dbReference type="Proteomes" id="UP000233556"/>
    </source>
</evidence>
<dbReference type="EMBL" id="KZ507933">
    <property type="protein sequence ID" value="PKU35978.1"/>
    <property type="molecule type" value="Genomic_DNA"/>
</dbReference>
<evidence type="ECO:0000256" key="5">
    <source>
        <dbReference type="ARBA" id="ARBA00022729"/>
    </source>
</evidence>
<evidence type="ECO:0000256" key="7">
    <source>
        <dbReference type="ARBA" id="ARBA00023136"/>
    </source>
</evidence>
<comment type="similarity">
    <text evidence="2 11">Belongs to the glypican family.</text>
</comment>
<evidence type="ECO:0000256" key="9">
    <source>
        <dbReference type="ARBA" id="ARBA00023207"/>
    </source>
</evidence>
<comment type="function">
    <text evidence="12">Cell surface proteoglycan.</text>
</comment>
<dbReference type="GO" id="GO:0005886">
    <property type="term" value="C:plasma membrane"/>
    <property type="evidence" value="ECO:0007669"/>
    <property type="project" value="UniProtKB-SubCell"/>
</dbReference>
<evidence type="ECO:0000256" key="4">
    <source>
        <dbReference type="ARBA" id="ARBA00022622"/>
    </source>
</evidence>
<comment type="subcellular location">
    <subcellularLocation>
        <location evidence="1 12">Cell membrane</location>
        <topology evidence="1 12">Lipid-anchor</topology>
        <topology evidence="1 12">GPI-anchor</topology>
    </subcellularLocation>
</comment>
<accession>A0A2I0TQB9</accession>
<dbReference type="GO" id="GO:0098552">
    <property type="term" value="C:side of membrane"/>
    <property type="evidence" value="ECO:0007669"/>
    <property type="project" value="UniProtKB-KW"/>
</dbReference>
<name>A0A2I0TQB9_LIMLA</name>
<evidence type="ECO:0000256" key="11">
    <source>
        <dbReference type="RuleBase" id="RU003518"/>
    </source>
</evidence>
<dbReference type="GO" id="GO:0098696">
    <property type="term" value="P:regulation of neurotransmitter receptor localization to postsynaptic specialization membrane"/>
    <property type="evidence" value="ECO:0007669"/>
    <property type="project" value="TreeGrafter"/>
</dbReference>
<keyword evidence="3" id="KW-1003">Cell membrane</keyword>
<organism evidence="13 14">
    <name type="scientific">Limosa lapponica baueri</name>
    <dbReference type="NCBI Taxonomy" id="1758121"/>
    <lineage>
        <taxon>Eukaryota</taxon>
        <taxon>Metazoa</taxon>
        <taxon>Chordata</taxon>
        <taxon>Craniata</taxon>
        <taxon>Vertebrata</taxon>
        <taxon>Euteleostomi</taxon>
        <taxon>Archelosauria</taxon>
        <taxon>Archosauria</taxon>
        <taxon>Dinosauria</taxon>
        <taxon>Saurischia</taxon>
        <taxon>Theropoda</taxon>
        <taxon>Coelurosauria</taxon>
        <taxon>Aves</taxon>
        <taxon>Neognathae</taxon>
        <taxon>Neoaves</taxon>
        <taxon>Charadriiformes</taxon>
        <taxon>Scolopacidae</taxon>
        <taxon>Limosa</taxon>
    </lineage>
</organism>
<keyword evidence="4 12" id="KW-0336">GPI-anchor</keyword>
<sequence length="204" mass="22623">MLLVAERLEGPFNIESVMDPIDVKISDAIMNMQENSMQVSQKAGNRGGITKFSHCRPLAGDPTELQLRYQQERFLFRYDFAVTGNGLASQVNNPEVEVDITKPDMVIRRQIMALRVMTNKLKNAYSGNDVDFIDISEESSGEESGSGCELQQCSPEFEFNATEVTGNSNKSDKTVNTSAAARSGLSQAALLLSSLFLAMQRQWR</sequence>
<evidence type="ECO:0000256" key="6">
    <source>
        <dbReference type="ARBA" id="ARBA00022974"/>
    </source>
</evidence>
<dbReference type="Pfam" id="PF01153">
    <property type="entry name" value="Glypican"/>
    <property type="match status" value="2"/>
</dbReference>
<evidence type="ECO:0000313" key="13">
    <source>
        <dbReference type="EMBL" id="PKU35978.1"/>
    </source>
</evidence>
<dbReference type="GO" id="GO:0016477">
    <property type="term" value="P:cell migration"/>
    <property type="evidence" value="ECO:0007669"/>
    <property type="project" value="TreeGrafter"/>
</dbReference>
<gene>
    <name evidence="13" type="ORF">llap_13719</name>
</gene>
<dbReference type="GO" id="GO:0099560">
    <property type="term" value="P:synaptic membrane adhesion"/>
    <property type="evidence" value="ECO:0007669"/>
    <property type="project" value="TreeGrafter"/>
</dbReference>
<keyword evidence="5" id="KW-0732">Signal</keyword>
<proteinExistence type="inferred from homology"/>
<dbReference type="GO" id="GO:0009986">
    <property type="term" value="C:cell surface"/>
    <property type="evidence" value="ECO:0007669"/>
    <property type="project" value="TreeGrafter"/>
</dbReference>
<dbReference type="InterPro" id="IPR001863">
    <property type="entry name" value="Glypican"/>
</dbReference>
<protein>
    <recommendedName>
        <fullName evidence="15">Glypican-4</fullName>
    </recommendedName>
</protein>
<evidence type="ECO:0000256" key="8">
    <source>
        <dbReference type="ARBA" id="ARBA00023180"/>
    </source>
</evidence>
<dbReference type="OrthoDB" id="10010764at2759"/>